<feature type="transmembrane region" description="Helical" evidence="1">
    <location>
        <begin position="51"/>
        <end position="70"/>
    </location>
</feature>
<reference evidence="2 3" key="1">
    <citation type="submission" date="2023-10" db="EMBL/GenBank/DDBJ databases">
        <title>Xenorhabdus taiwanensis sp. nov., a symbiotic bacterium associated with the entomopathogenic nematode Steinernema taiwanensis.</title>
        <authorList>
            <person name="Tseng C.T."/>
            <person name="Shu H.Y."/>
            <person name="Chen M.H."/>
            <person name="Fang Y.J."/>
            <person name="Wu T.L."/>
            <person name="Lin Y.C."/>
            <person name="Huang C.J."/>
        </authorList>
    </citation>
    <scope>NUCLEOTIDE SEQUENCE [LARGE SCALE GENOMIC DNA]</scope>
    <source>
        <strain evidence="2 3">TCT-1</strain>
    </source>
</reference>
<keyword evidence="1" id="KW-0472">Membrane</keyword>
<dbReference type="EMBL" id="AP028978">
    <property type="protein sequence ID" value="BET96362.1"/>
    <property type="molecule type" value="Genomic_DNA"/>
</dbReference>
<organism evidence="2 3">
    <name type="scientific">Xenorhabdus taiwanensis</name>
    <dbReference type="NCBI Taxonomy" id="3085177"/>
    <lineage>
        <taxon>Bacteria</taxon>
        <taxon>Pseudomonadati</taxon>
        <taxon>Pseudomonadota</taxon>
        <taxon>Gammaproteobacteria</taxon>
        <taxon>Enterobacterales</taxon>
        <taxon>Morganellaceae</taxon>
        <taxon>Xenorhabdus</taxon>
    </lineage>
</organism>
<dbReference type="Proteomes" id="UP001529514">
    <property type="component" value="Chromosome"/>
</dbReference>
<keyword evidence="1" id="KW-1133">Transmembrane helix</keyword>
<accession>A0ABM8JUH8</accession>
<feature type="transmembrane region" description="Helical" evidence="1">
    <location>
        <begin position="76"/>
        <end position="95"/>
    </location>
</feature>
<dbReference type="RefSeq" id="WP_374053164.1">
    <property type="nucleotide sequence ID" value="NZ_AP028978.1"/>
</dbReference>
<sequence length="275" mass="30769">MDNNSIPPNIERSHNNSANEHTIFIPNGQAIGVRAAISWIGDTWDFMSPKLGMWVLMGIIYGAVNLILFISDFGFILFNLLEPLFSAGIIAICETQRMTGKFKFGKLFYGLHYKCSVLLAIGIIVCGIKILGSLIYAMIDGHNLSQVIFDDFSLYSNYEAMLISDDSQESFLSSCVFLITLFLSTACSWFAPALVILKDFSVGKALSISFRAIWKNLLGVLLFLLFIYLLFFISALPLFLGALFTVPLSLATSYISYRSVFYKKETQKDDITVTR</sequence>
<dbReference type="NCBIfam" id="NF041043">
    <property type="entry name" value="BPSS1780_fam"/>
    <property type="match status" value="1"/>
</dbReference>
<dbReference type="InterPro" id="IPR047798">
    <property type="entry name" value="BPSS1780-like"/>
</dbReference>
<feature type="transmembrane region" description="Helical" evidence="1">
    <location>
        <begin position="116"/>
        <end position="139"/>
    </location>
</feature>
<evidence type="ECO:0000256" key="1">
    <source>
        <dbReference type="SAM" id="Phobius"/>
    </source>
</evidence>
<keyword evidence="1" id="KW-0812">Transmembrane</keyword>
<feature type="transmembrane region" description="Helical" evidence="1">
    <location>
        <begin position="171"/>
        <end position="197"/>
    </location>
</feature>
<feature type="transmembrane region" description="Helical" evidence="1">
    <location>
        <begin position="239"/>
        <end position="257"/>
    </location>
</feature>
<protein>
    <recommendedName>
        <fullName evidence="4">Transmembrane protein</fullName>
    </recommendedName>
</protein>
<evidence type="ECO:0000313" key="3">
    <source>
        <dbReference type="Proteomes" id="UP001529514"/>
    </source>
</evidence>
<evidence type="ECO:0008006" key="4">
    <source>
        <dbReference type="Google" id="ProtNLM"/>
    </source>
</evidence>
<name>A0ABM8JUH8_9GAMM</name>
<keyword evidence="3" id="KW-1185">Reference proteome</keyword>
<evidence type="ECO:0000313" key="2">
    <source>
        <dbReference type="EMBL" id="BET96362.1"/>
    </source>
</evidence>
<gene>
    <name evidence="2" type="ORF">TCT1_12830</name>
</gene>
<feature type="transmembrane region" description="Helical" evidence="1">
    <location>
        <begin position="217"/>
        <end position="233"/>
    </location>
</feature>
<proteinExistence type="predicted"/>